<proteinExistence type="predicted"/>
<dbReference type="RefSeq" id="WP_173104026.1">
    <property type="nucleotide sequence ID" value="NZ_AP022822.1"/>
</dbReference>
<dbReference type="AlphaFoldDB" id="A0A679IN55"/>
<protein>
    <recommendedName>
        <fullName evidence="1">Helix-turn-helix domain-containing protein</fullName>
    </recommendedName>
</protein>
<dbReference type="Pfam" id="PF20038">
    <property type="entry name" value="HTH_59"/>
    <property type="match status" value="1"/>
</dbReference>
<dbReference type="EMBL" id="AP022822">
    <property type="protein sequence ID" value="BCA87005.1"/>
    <property type="molecule type" value="Genomic_DNA"/>
</dbReference>
<feature type="domain" description="Helix-turn-helix" evidence="1">
    <location>
        <begin position="1"/>
        <end position="58"/>
    </location>
</feature>
<evidence type="ECO:0000313" key="2">
    <source>
        <dbReference type="EMBL" id="BCA87005.1"/>
    </source>
</evidence>
<gene>
    <name evidence="2" type="ORF">EsVE80_25280</name>
</gene>
<sequence>MIDLNQVLTFTEAAQKWGLASGNSIRQAALRGKFHESEVRKSGTVWLTTYDAMVRVFGVPSQPSFQLSIPNLTKGLQQDRNLQLRQIHESFKNKQQLQITEHILGKERILYLFQHEKDFLQWLKLTEPSFPHEDVQK</sequence>
<dbReference type="InterPro" id="IPR045403">
    <property type="entry name" value="HTH_59_Firmicutes_type"/>
</dbReference>
<dbReference type="Proteomes" id="UP000502998">
    <property type="component" value="Chromosome"/>
</dbReference>
<keyword evidence="3" id="KW-1185">Reference proteome</keyword>
<evidence type="ECO:0000313" key="3">
    <source>
        <dbReference type="Proteomes" id="UP000502998"/>
    </source>
</evidence>
<reference evidence="2 3" key="1">
    <citation type="submission" date="2020-02" db="EMBL/GenBank/DDBJ databases">
        <title>Characterization of vanA genotype vancomycin-resistant Enterococcus saigonensis VE80.</title>
        <authorList>
            <person name="Harada T."/>
            <person name="Motooka D."/>
            <person name="Nakamura S."/>
            <person name="Yamamoto Y."/>
            <person name="Kawahara R."/>
            <person name="Kawatsu K."/>
        </authorList>
    </citation>
    <scope>NUCLEOTIDE SEQUENCE [LARGE SCALE GENOMIC DNA]</scope>
    <source>
        <strain evidence="2 3">VE80</strain>
    </source>
</reference>
<accession>A0A679IN55</accession>
<dbReference type="KEGG" id="esg:EsVE80_25280"/>
<organism evidence="2 3">
    <name type="scientific">Enterococcus saigonensis</name>
    <dbReference type="NCBI Taxonomy" id="1805431"/>
    <lineage>
        <taxon>Bacteria</taxon>
        <taxon>Bacillati</taxon>
        <taxon>Bacillota</taxon>
        <taxon>Bacilli</taxon>
        <taxon>Lactobacillales</taxon>
        <taxon>Enterococcaceae</taxon>
        <taxon>Enterococcus</taxon>
    </lineage>
</organism>
<name>A0A679IN55_9ENTE</name>
<evidence type="ECO:0000259" key="1">
    <source>
        <dbReference type="Pfam" id="PF20038"/>
    </source>
</evidence>